<dbReference type="PANTHER" id="PTHR24198">
    <property type="entry name" value="ANKYRIN REPEAT AND PROTEIN KINASE DOMAIN-CONTAINING PROTEIN"/>
    <property type="match status" value="1"/>
</dbReference>
<accession>A0A395I2S7</accession>
<dbReference type="PRINTS" id="PR01415">
    <property type="entry name" value="ANKYRIN"/>
</dbReference>
<dbReference type="PROSITE" id="PS50088">
    <property type="entry name" value="ANK_REPEAT"/>
    <property type="match status" value="2"/>
</dbReference>
<keyword evidence="5" id="KW-1185">Reference proteome</keyword>
<dbReference type="PROSITE" id="PS50297">
    <property type="entry name" value="ANK_REP_REGION"/>
    <property type="match status" value="2"/>
</dbReference>
<proteinExistence type="predicted"/>
<gene>
    <name evidence="4" type="ORF">BO97DRAFT_404411</name>
</gene>
<evidence type="ECO:0000256" key="3">
    <source>
        <dbReference type="PROSITE-ProRule" id="PRU00023"/>
    </source>
</evidence>
<dbReference type="InterPro" id="IPR002110">
    <property type="entry name" value="Ankyrin_rpt"/>
</dbReference>
<protein>
    <submittedName>
        <fullName evidence="4">Ankyrin</fullName>
    </submittedName>
</protein>
<dbReference type="STRING" id="1450537.A0A395I2S7"/>
<dbReference type="AlphaFoldDB" id="A0A395I2S7"/>
<dbReference type="EMBL" id="KZ824276">
    <property type="protein sequence ID" value="RAL14006.1"/>
    <property type="molecule type" value="Genomic_DNA"/>
</dbReference>
<dbReference type="InterPro" id="IPR036770">
    <property type="entry name" value="Ankyrin_rpt-contain_sf"/>
</dbReference>
<keyword evidence="2 3" id="KW-0040">ANK repeat</keyword>
<evidence type="ECO:0000313" key="5">
    <source>
        <dbReference type="Proteomes" id="UP000248961"/>
    </source>
</evidence>
<name>A0A395I2S7_ASPHC</name>
<organism evidence="4 5">
    <name type="scientific">Aspergillus homomorphus (strain CBS 101889)</name>
    <dbReference type="NCBI Taxonomy" id="1450537"/>
    <lineage>
        <taxon>Eukaryota</taxon>
        <taxon>Fungi</taxon>
        <taxon>Dikarya</taxon>
        <taxon>Ascomycota</taxon>
        <taxon>Pezizomycotina</taxon>
        <taxon>Eurotiomycetes</taxon>
        <taxon>Eurotiomycetidae</taxon>
        <taxon>Eurotiales</taxon>
        <taxon>Aspergillaceae</taxon>
        <taxon>Aspergillus</taxon>
        <taxon>Aspergillus subgen. Circumdati</taxon>
    </lineage>
</organism>
<feature type="repeat" description="ANK" evidence="3">
    <location>
        <begin position="64"/>
        <end position="96"/>
    </location>
</feature>
<sequence length="119" mass="13983">MLISVPLAWDNPLLEQQWNEVEDVNYRDSQYGRTPLFWAAENNQIEMIKFLLESNVDVDARDVEGRIPLFWAARNNHYLVVKILLQRNAHVNARDHHGHTALFWTAEDNQVNAMQPLFK</sequence>
<evidence type="ECO:0000313" key="4">
    <source>
        <dbReference type="EMBL" id="RAL14006.1"/>
    </source>
</evidence>
<dbReference type="GeneID" id="37199252"/>
<keyword evidence="1" id="KW-0677">Repeat</keyword>
<dbReference type="Gene3D" id="1.25.40.20">
    <property type="entry name" value="Ankyrin repeat-containing domain"/>
    <property type="match status" value="1"/>
</dbReference>
<dbReference type="Proteomes" id="UP000248961">
    <property type="component" value="Unassembled WGS sequence"/>
</dbReference>
<dbReference type="SUPFAM" id="SSF48403">
    <property type="entry name" value="Ankyrin repeat"/>
    <property type="match status" value="1"/>
</dbReference>
<dbReference type="VEuPathDB" id="FungiDB:BO97DRAFT_404411"/>
<reference evidence="4 5" key="1">
    <citation type="submission" date="2018-02" db="EMBL/GenBank/DDBJ databases">
        <title>The genomes of Aspergillus section Nigri reveals drivers in fungal speciation.</title>
        <authorList>
            <consortium name="DOE Joint Genome Institute"/>
            <person name="Vesth T.C."/>
            <person name="Nybo J."/>
            <person name="Theobald S."/>
            <person name="Brandl J."/>
            <person name="Frisvad J.C."/>
            <person name="Nielsen K.F."/>
            <person name="Lyhne E.K."/>
            <person name="Kogle M.E."/>
            <person name="Kuo A."/>
            <person name="Riley R."/>
            <person name="Clum A."/>
            <person name="Nolan M."/>
            <person name="Lipzen A."/>
            <person name="Salamov A."/>
            <person name="Henrissat B."/>
            <person name="Wiebenga A."/>
            <person name="De vries R.P."/>
            <person name="Grigoriev I.V."/>
            <person name="Mortensen U.H."/>
            <person name="Andersen M.R."/>
            <person name="Baker S.E."/>
        </authorList>
    </citation>
    <scope>NUCLEOTIDE SEQUENCE [LARGE SCALE GENOMIC DNA]</scope>
    <source>
        <strain evidence="4 5">CBS 101889</strain>
    </source>
</reference>
<feature type="repeat" description="ANK" evidence="3">
    <location>
        <begin position="31"/>
        <end position="63"/>
    </location>
</feature>
<evidence type="ECO:0000256" key="2">
    <source>
        <dbReference type="ARBA" id="ARBA00023043"/>
    </source>
</evidence>
<dbReference type="OrthoDB" id="366390at2759"/>
<evidence type="ECO:0000256" key="1">
    <source>
        <dbReference type="ARBA" id="ARBA00022737"/>
    </source>
</evidence>
<dbReference type="PANTHER" id="PTHR24198:SF165">
    <property type="entry name" value="ANKYRIN REPEAT-CONTAINING PROTEIN-RELATED"/>
    <property type="match status" value="1"/>
</dbReference>
<dbReference type="RefSeq" id="XP_025553160.1">
    <property type="nucleotide sequence ID" value="XM_025694963.1"/>
</dbReference>
<dbReference type="SMART" id="SM00248">
    <property type="entry name" value="ANK"/>
    <property type="match status" value="2"/>
</dbReference>
<dbReference type="Pfam" id="PF12796">
    <property type="entry name" value="Ank_2"/>
    <property type="match status" value="1"/>
</dbReference>